<dbReference type="InterPro" id="IPR008366">
    <property type="entry name" value="NFAT"/>
</dbReference>
<dbReference type="AlphaFoldDB" id="A0A8J6AHN7"/>
<dbReference type="PANTHER" id="PTHR12533">
    <property type="entry name" value="NFAT"/>
    <property type="match status" value="1"/>
</dbReference>
<dbReference type="PROSITE" id="PS50254">
    <property type="entry name" value="REL_2"/>
    <property type="match status" value="1"/>
</dbReference>
<evidence type="ECO:0000256" key="2">
    <source>
        <dbReference type="ARBA" id="ARBA00004496"/>
    </source>
</evidence>
<comment type="subcellular location">
    <subcellularLocation>
        <location evidence="2">Cytoplasm</location>
    </subcellularLocation>
    <subcellularLocation>
        <location evidence="1">Nucleus</location>
    </subcellularLocation>
</comment>
<evidence type="ECO:0000256" key="5">
    <source>
        <dbReference type="ARBA" id="ARBA00023015"/>
    </source>
</evidence>
<keyword evidence="4" id="KW-0597">Phosphoprotein</keyword>
<dbReference type="SMART" id="SM00429">
    <property type="entry name" value="IPT"/>
    <property type="match status" value="1"/>
</dbReference>
<dbReference type="Proteomes" id="UP000700334">
    <property type="component" value="Unassembled WGS sequence"/>
</dbReference>
<evidence type="ECO:0000256" key="8">
    <source>
        <dbReference type="ARBA" id="ARBA00023242"/>
    </source>
</evidence>
<dbReference type="GO" id="GO:0033173">
    <property type="term" value="P:calcineurin-NFAT signaling cascade"/>
    <property type="evidence" value="ECO:0007669"/>
    <property type="project" value="TreeGrafter"/>
</dbReference>
<gene>
    <name evidence="11" type="ORF">J0S82_013593</name>
</gene>
<dbReference type="GO" id="GO:0000978">
    <property type="term" value="F:RNA polymerase II cis-regulatory region sequence-specific DNA binding"/>
    <property type="evidence" value="ECO:0007669"/>
    <property type="project" value="TreeGrafter"/>
</dbReference>
<proteinExistence type="predicted"/>
<dbReference type="InterPro" id="IPR011539">
    <property type="entry name" value="RHD_DNA_bind_dom"/>
</dbReference>
<evidence type="ECO:0000256" key="3">
    <source>
        <dbReference type="ARBA" id="ARBA00022490"/>
    </source>
</evidence>
<dbReference type="PRINTS" id="PR01789">
    <property type="entry name" value="NUCFACTORATC"/>
</dbReference>
<dbReference type="InterPro" id="IPR014756">
    <property type="entry name" value="Ig_E-set"/>
</dbReference>
<evidence type="ECO:0000256" key="1">
    <source>
        <dbReference type="ARBA" id="ARBA00004123"/>
    </source>
</evidence>
<dbReference type="Gene3D" id="2.60.40.340">
    <property type="entry name" value="Rel homology domain (RHD), DNA-binding domain"/>
    <property type="match status" value="1"/>
</dbReference>
<organism evidence="11 12">
    <name type="scientific">Galemys pyrenaicus</name>
    <name type="common">Iberian desman</name>
    <name type="synonym">Pyrenean desman</name>
    <dbReference type="NCBI Taxonomy" id="202257"/>
    <lineage>
        <taxon>Eukaryota</taxon>
        <taxon>Metazoa</taxon>
        <taxon>Chordata</taxon>
        <taxon>Craniata</taxon>
        <taxon>Vertebrata</taxon>
        <taxon>Euteleostomi</taxon>
        <taxon>Mammalia</taxon>
        <taxon>Eutheria</taxon>
        <taxon>Laurasiatheria</taxon>
        <taxon>Eulipotyphla</taxon>
        <taxon>Talpidae</taxon>
        <taxon>Galemys</taxon>
    </lineage>
</organism>
<keyword evidence="6" id="KW-0238">DNA-binding</keyword>
<dbReference type="PANTHER" id="PTHR12533:SF4">
    <property type="entry name" value="NUCLEAR FACTOR OF ACTIVATED T-CELLS, CYTOPLASMIC 2"/>
    <property type="match status" value="1"/>
</dbReference>
<reference evidence="11" key="1">
    <citation type="journal article" date="2021" name="Evol. Appl.">
        <title>The genome of the Pyrenean desman and the effects of bottlenecks and inbreeding on the genomic landscape of an endangered species.</title>
        <authorList>
            <person name="Escoda L."/>
            <person name="Castresana J."/>
        </authorList>
    </citation>
    <scope>NUCLEOTIDE SEQUENCE</scope>
    <source>
        <strain evidence="11">IBE-C5619</strain>
    </source>
</reference>
<dbReference type="SUPFAM" id="SSF49417">
    <property type="entry name" value="p53-like transcription factors"/>
    <property type="match status" value="1"/>
</dbReference>
<dbReference type="GO" id="GO:0000981">
    <property type="term" value="F:DNA-binding transcription factor activity, RNA polymerase II-specific"/>
    <property type="evidence" value="ECO:0007669"/>
    <property type="project" value="TreeGrafter"/>
</dbReference>
<evidence type="ECO:0000313" key="12">
    <source>
        <dbReference type="Proteomes" id="UP000700334"/>
    </source>
</evidence>
<dbReference type="Pfam" id="PF00554">
    <property type="entry name" value="RHD_DNA_bind"/>
    <property type="match status" value="1"/>
</dbReference>
<dbReference type="GO" id="GO:0005737">
    <property type="term" value="C:cytoplasm"/>
    <property type="evidence" value="ECO:0007669"/>
    <property type="project" value="UniProtKB-SubCell"/>
</dbReference>
<dbReference type="InterPro" id="IPR002909">
    <property type="entry name" value="IPT_dom"/>
</dbReference>
<evidence type="ECO:0000256" key="7">
    <source>
        <dbReference type="ARBA" id="ARBA00023163"/>
    </source>
</evidence>
<keyword evidence="5" id="KW-0805">Transcription regulation</keyword>
<dbReference type="OrthoDB" id="5346094at2759"/>
<accession>A0A8J6AHN7</accession>
<dbReference type="InterPro" id="IPR032397">
    <property type="entry name" value="RHD_dimer"/>
</dbReference>
<sequence>MLSPALAVGQEEPHPVCEWCTNDLTLFSPSQLHGYMENKPLGLQIFIGTADERILKPHAFYQVHRITGKTVTTTSYEKIVGNTKVLEIPLEPKNNMRAIIDCAGILKLRNADIELRKGETDIGRKNTRVRLVFRVHIPESSGRIVSLQTASNPIECCKWGLGQGQSFEGVPSLTSHPGTPPGPAQRSAHELPMVERQDIDSCLVYGGQQMILTGQNFTAESKVVFTEKTTDGQQIWEMEATVDKDKSQPVSTDERLGSLSHVPLRPSSLFHPPLLSSFIKVPNMLFVEIPEYRNKHIRASVKVNFYVINGKRKRSQPQHFTYHPVPAIKTEPTDEYDPTLICSPAHGGLGSQPYYPQHPMVAESPSCLVATMAPCQQFRSGLSSPDARYQQQNPAAVLYQRSKSLSPSLLGYQQPTLVAAPLPIGDTHRSVLVHTGSQGQGAGLLHSSPAAQQASPVIHYSPTSQPLRCGSHQEFQHIMYCENFAPGTTRPGPPPVTQGQRLSPGPYPTVTQQQNATSQRVAKNGPPVSDQKEVLPAGVTVKQEQDLDQTYLDDGERLFFLLAWYRRAVNETFLPSYHGTRQVKAAVGKAVAVTSFTHCRPSPELLYEEIHNP</sequence>
<feature type="region of interest" description="Disordered" evidence="9">
    <location>
        <begin position="485"/>
        <end position="531"/>
    </location>
</feature>
<dbReference type="EMBL" id="JAGFMF010011603">
    <property type="protein sequence ID" value="KAG8519616.1"/>
    <property type="molecule type" value="Genomic_DNA"/>
</dbReference>
<feature type="compositionally biased region" description="Polar residues" evidence="9">
    <location>
        <begin position="509"/>
        <end position="521"/>
    </location>
</feature>
<evidence type="ECO:0000256" key="6">
    <source>
        <dbReference type="ARBA" id="ARBA00023125"/>
    </source>
</evidence>
<evidence type="ECO:0000259" key="10">
    <source>
        <dbReference type="PROSITE" id="PS50254"/>
    </source>
</evidence>
<evidence type="ECO:0000256" key="9">
    <source>
        <dbReference type="SAM" id="MobiDB-lite"/>
    </source>
</evidence>
<feature type="region of interest" description="Disordered" evidence="9">
    <location>
        <begin position="168"/>
        <end position="187"/>
    </location>
</feature>
<name>A0A8J6AHN7_GALPY</name>
<dbReference type="InterPro" id="IPR013783">
    <property type="entry name" value="Ig-like_fold"/>
</dbReference>
<dbReference type="GO" id="GO:0005634">
    <property type="term" value="C:nucleus"/>
    <property type="evidence" value="ECO:0007669"/>
    <property type="project" value="UniProtKB-SubCell"/>
</dbReference>
<dbReference type="InterPro" id="IPR008967">
    <property type="entry name" value="p53-like_TF_DNA-bd_sf"/>
</dbReference>
<keyword evidence="8" id="KW-0539">Nucleus</keyword>
<dbReference type="SUPFAM" id="SSF81296">
    <property type="entry name" value="E set domains"/>
    <property type="match status" value="1"/>
</dbReference>
<evidence type="ECO:0000256" key="4">
    <source>
        <dbReference type="ARBA" id="ARBA00022553"/>
    </source>
</evidence>
<dbReference type="GO" id="GO:0005667">
    <property type="term" value="C:transcription regulator complex"/>
    <property type="evidence" value="ECO:0007669"/>
    <property type="project" value="TreeGrafter"/>
</dbReference>
<keyword evidence="3" id="KW-0963">Cytoplasm</keyword>
<evidence type="ECO:0000313" key="11">
    <source>
        <dbReference type="EMBL" id="KAG8519616.1"/>
    </source>
</evidence>
<keyword evidence="7" id="KW-0804">Transcription</keyword>
<feature type="domain" description="RHD" evidence="10">
    <location>
        <begin position="31"/>
        <end position="158"/>
    </location>
</feature>
<dbReference type="Gene3D" id="2.60.40.10">
    <property type="entry name" value="Immunoglobulins"/>
    <property type="match status" value="2"/>
</dbReference>
<comment type="caution">
    <text evidence="11">The sequence shown here is derived from an EMBL/GenBank/DDBJ whole genome shotgun (WGS) entry which is preliminary data.</text>
</comment>
<protein>
    <submittedName>
        <fullName evidence="11">Nuclear factor of activated T-cells, cytoplasmic 2 protein</fullName>
    </submittedName>
</protein>
<dbReference type="InterPro" id="IPR037059">
    <property type="entry name" value="RHD_DNA_bind_dom_sf"/>
</dbReference>
<keyword evidence="12" id="KW-1185">Reference proteome</keyword>
<dbReference type="Pfam" id="PF16179">
    <property type="entry name" value="RHD_dimer"/>
    <property type="match status" value="2"/>
</dbReference>